<keyword evidence="1" id="KW-0472">Membrane</keyword>
<comment type="caution">
    <text evidence="2">The sequence shown here is derived from an EMBL/GenBank/DDBJ whole genome shotgun (WGS) entry which is preliminary data.</text>
</comment>
<feature type="transmembrane region" description="Helical" evidence="1">
    <location>
        <begin position="20"/>
        <end position="47"/>
    </location>
</feature>
<keyword evidence="1" id="KW-0812">Transmembrane</keyword>
<feature type="transmembrane region" description="Helical" evidence="1">
    <location>
        <begin position="208"/>
        <end position="228"/>
    </location>
</feature>
<sequence>MAEKEPGKKKKGLINRILNYINVVLAALFGSLILSIIFEWLGITFLWSEQGHLHSQEMMLKELDWLSDGLTRGLFYHSPRELAEQIILSLHEWLFVKTGVKDWLANPREHSGAELWAYHYGRAYIESVIYVFITFVIRLIVIVFTSPLFLLAAFAGFTEGLMLRDRRKFGAGRESSFLYHHARRLIGPIMLSAWVLYLSIPVSIYPNIILVPAAFLFGLSICVTAASFKKYL</sequence>
<keyword evidence="1" id="KW-1133">Transmembrane helix</keyword>
<dbReference type="AlphaFoldDB" id="A0A1V3KXX2"/>
<accession>A0A1V3KXX2</accession>
<dbReference type="EMBL" id="MLAG01000037">
    <property type="protein sequence ID" value="OOF81983.1"/>
    <property type="molecule type" value="Genomic_DNA"/>
</dbReference>
<dbReference type="Pfam" id="PF14348">
    <property type="entry name" value="DtrJ-like"/>
    <property type="match status" value="1"/>
</dbReference>
<dbReference type="RefSeq" id="WP_077496996.1">
    <property type="nucleotide sequence ID" value="NZ_MLAG01000037.1"/>
</dbReference>
<reference evidence="2 3" key="1">
    <citation type="submission" date="2016-10" db="EMBL/GenBank/DDBJ databases">
        <title>Rodentibacter gen. nov. and new species.</title>
        <authorList>
            <person name="Christensen H."/>
        </authorList>
    </citation>
    <scope>NUCLEOTIDE SEQUENCE [LARGE SCALE GENOMIC DNA]</scope>
    <source>
        <strain evidence="2 3">Ac81</strain>
    </source>
</reference>
<feature type="transmembrane region" description="Helical" evidence="1">
    <location>
        <begin position="185"/>
        <end position="202"/>
    </location>
</feature>
<proteinExistence type="predicted"/>
<dbReference type="Proteomes" id="UP000188573">
    <property type="component" value="Unassembled WGS sequence"/>
</dbReference>
<organism evidence="2 3">
    <name type="scientific">Rodentibacter ratti</name>
    <dbReference type="NCBI Taxonomy" id="1906745"/>
    <lineage>
        <taxon>Bacteria</taxon>
        <taxon>Pseudomonadati</taxon>
        <taxon>Pseudomonadota</taxon>
        <taxon>Gammaproteobacteria</taxon>
        <taxon>Pasteurellales</taxon>
        <taxon>Pasteurellaceae</taxon>
        <taxon>Rodentibacter</taxon>
    </lineage>
</organism>
<keyword evidence="3" id="KW-1185">Reference proteome</keyword>
<protein>
    <submittedName>
        <fullName evidence="2">Integrating conjugative element membrane protein</fullName>
    </submittedName>
</protein>
<name>A0A1V3KXX2_9PAST</name>
<dbReference type="InterPro" id="IPR022266">
    <property type="entry name" value="DtrJ-like"/>
</dbReference>
<evidence type="ECO:0000313" key="3">
    <source>
        <dbReference type="Proteomes" id="UP000188573"/>
    </source>
</evidence>
<feature type="transmembrane region" description="Helical" evidence="1">
    <location>
        <begin position="128"/>
        <end position="157"/>
    </location>
</feature>
<gene>
    <name evidence="2" type="ORF">BKG92_07635</name>
</gene>
<dbReference type="NCBIfam" id="TIGR03747">
    <property type="entry name" value="conj_TIGR03747"/>
    <property type="match status" value="1"/>
</dbReference>
<evidence type="ECO:0000313" key="2">
    <source>
        <dbReference type="EMBL" id="OOF81983.1"/>
    </source>
</evidence>
<evidence type="ECO:0000256" key="1">
    <source>
        <dbReference type="SAM" id="Phobius"/>
    </source>
</evidence>